<proteinExistence type="predicted"/>
<feature type="non-terminal residue" evidence="1">
    <location>
        <position position="80"/>
    </location>
</feature>
<feature type="non-terminal residue" evidence="1">
    <location>
        <position position="1"/>
    </location>
</feature>
<dbReference type="EMBL" id="CAJOBG010099211">
    <property type="protein sequence ID" value="CAF4695938.1"/>
    <property type="molecule type" value="Genomic_DNA"/>
</dbReference>
<accession>A0A821I5U5</accession>
<sequence>VRDADGAFDLKARPNSLRTLVLYLLPSENHTNYFNETVFVYQNVTQTIIKQRQKLVYKSTGPQIAALWTGFTLLGVIVAL</sequence>
<comment type="caution">
    <text evidence="1">The sequence shown here is derived from an EMBL/GenBank/DDBJ whole genome shotgun (WGS) entry which is preliminary data.</text>
</comment>
<gene>
    <name evidence="1" type="ORF">OVN521_LOCUS48224</name>
</gene>
<dbReference type="Proteomes" id="UP000663866">
    <property type="component" value="Unassembled WGS sequence"/>
</dbReference>
<reference evidence="1" key="1">
    <citation type="submission" date="2021-02" db="EMBL/GenBank/DDBJ databases">
        <authorList>
            <person name="Nowell W R."/>
        </authorList>
    </citation>
    <scope>NUCLEOTIDE SEQUENCE</scope>
</reference>
<evidence type="ECO:0000313" key="2">
    <source>
        <dbReference type="Proteomes" id="UP000663866"/>
    </source>
</evidence>
<organism evidence="1 2">
    <name type="scientific">Rotaria magnacalcarata</name>
    <dbReference type="NCBI Taxonomy" id="392030"/>
    <lineage>
        <taxon>Eukaryota</taxon>
        <taxon>Metazoa</taxon>
        <taxon>Spiralia</taxon>
        <taxon>Gnathifera</taxon>
        <taxon>Rotifera</taxon>
        <taxon>Eurotatoria</taxon>
        <taxon>Bdelloidea</taxon>
        <taxon>Philodinida</taxon>
        <taxon>Philodinidae</taxon>
        <taxon>Rotaria</taxon>
    </lineage>
</organism>
<keyword evidence="2" id="KW-1185">Reference proteome</keyword>
<evidence type="ECO:0000313" key="1">
    <source>
        <dbReference type="EMBL" id="CAF4695938.1"/>
    </source>
</evidence>
<protein>
    <submittedName>
        <fullName evidence="1">Uncharacterized protein</fullName>
    </submittedName>
</protein>
<name>A0A821I5U5_9BILA</name>
<dbReference type="AlphaFoldDB" id="A0A821I5U5"/>